<keyword evidence="5" id="KW-0711">Selenium</keyword>
<dbReference type="STRING" id="561184.SAMN05216376_12164"/>
<dbReference type="InterPro" id="IPR004536">
    <property type="entry name" value="SPS/SelD"/>
</dbReference>
<dbReference type="Gene3D" id="3.50.50.100">
    <property type="match status" value="1"/>
</dbReference>
<proteinExistence type="predicted"/>
<dbReference type="Pfam" id="PF07992">
    <property type="entry name" value="Pyr_redox_2"/>
    <property type="match status" value="1"/>
</dbReference>
<dbReference type="NCBIfam" id="TIGR00476">
    <property type="entry name" value="selD"/>
    <property type="match status" value="1"/>
</dbReference>
<evidence type="ECO:0000259" key="6">
    <source>
        <dbReference type="Pfam" id="PF00586"/>
    </source>
</evidence>
<evidence type="ECO:0000259" key="7">
    <source>
        <dbReference type="Pfam" id="PF02769"/>
    </source>
</evidence>
<dbReference type="Gene3D" id="3.90.650.10">
    <property type="entry name" value="PurM-like C-terminal domain"/>
    <property type="match status" value="1"/>
</dbReference>
<gene>
    <name evidence="9" type="ORF">OA50_04945</name>
</gene>
<dbReference type="Gene3D" id="3.30.1330.10">
    <property type="entry name" value="PurM-like, N-terminal domain"/>
    <property type="match status" value="1"/>
</dbReference>
<dbReference type="GO" id="GO:0005737">
    <property type="term" value="C:cytoplasm"/>
    <property type="evidence" value="ECO:0007669"/>
    <property type="project" value="TreeGrafter"/>
</dbReference>
<dbReference type="InterPro" id="IPR000408">
    <property type="entry name" value="Reg_chr_condens"/>
</dbReference>
<dbReference type="GO" id="GO:0004756">
    <property type="term" value="F:selenide, water dikinase activity"/>
    <property type="evidence" value="ECO:0007669"/>
    <property type="project" value="TreeGrafter"/>
</dbReference>
<dbReference type="GO" id="GO:0016491">
    <property type="term" value="F:oxidoreductase activity"/>
    <property type="evidence" value="ECO:0007669"/>
    <property type="project" value="InterPro"/>
</dbReference>
<dbReference type="InterPro" id="IPR036676">
    <property type="entry name" value="PurM-like_C_sf"/>
</dbReference>
<dbReference type="PANTHER" id="PTHR10256:SF0">
    <property type="entry name" value="INACTIVE SELENIDE, WATER DIKINASE-LIKE PROTEIN-RELATED"/>
    <property type="match status" value="1"/>
</dbReference>
<dbReference type="SUPFAM" id="SSF56042">
    <property type="entry name" value="PurM C-terminal domain-like"/>
    <property type="match status" value="1"/>
</dbReference>
<organism evidence="9 10">
    <name type="scientific">Mameliella alba</name>
    <dbReference type="NCBI Taxonomy" id="561184"/>
    <lineage>
        <taxon>Bacteria</taxon>
        <taxon>Pseudomonadati</taxon>
        <taxon>Pseudomonadota</taxon>
        <taxon>Alphaproteobacteria</taxon>
        <taxon>Rhodobacterales</taxon>
        <taxon>Roseobacteraceae</taxon>
        <taxon>Mameliella</taxon>
    </lineage>
</organism>
<dbReference type="PRINTS" id="PR00368">
    <property type="entry name" value="FADPNR"/>
</dbReference>
<dbReference type="PANTHER" id="PTHR10256">
    <property type="entry name" value="SELENIDE, WATER DIKINASE"/>
    <property type="match status" value="1"/>
</dbReference>
<evidence type="ECO:0000256" key="2">
    <source>
        <dbReference type="ARBA" id="ARBA00022741"/>
    </source>
</evidence>
<dbReference type="Proteomes" id="UP000030960">
    <property type="component" value="Unassembled WGS sequence"/>
</dbReference>
<dbReference type="InterPro" id="IPR036188">
    <property type="entry name" value="FAD/NAD-bd_sf"/>
</dbReference>
<keyword evidence="1" id="KW-0808">Transferase</keyword>
<dbReference type="InterPro" id="IPR017584">
    <property type="entry name" value="Pyridine_nucleo_diS_OxRdtase_N"/>
</dbReference>
<keyword evidence="4" id="KW-0067">ATP-binding</keyword>
<dbReference type="InterPro" id="IPR023753">
    <property type="entry name" value="FAD/NAD-binding_dom"/>
</dbReference>
<dbReference type="RefSeq" id="WP_043146073.1">
    <property type="nucleotide sequence ID" value="NZ_JSUQ01000026.1"/>
</dbReference>
<sequence>MQPSSHPFTRDLVLVGGGHSHALVLRSWGMKPLPGARLTLINPGPTAAYSGMLPGHIAGHYTRDALEIDLVRLARFAGARLILGAAEGIDLSRGEVHVAARPPIAFDLASIDIGITTAMPEIPGFAENAIPAKPLERFAAAWQSFLRTSGPASVAMIGGGVAGAELILAMGHALSQAERPAKLHLIERDTVLTALPDRSAKRLRAALERAGVTLHEGADVRAITPDGVTLDGYEIEADFVCGAAGARPHPWLAETGLAQQHGYLSIDTQLRTSDPRIFAAGDCAHMPFAPRPKAGVYAVRQAPVLAQNLRVALREAGTMKRYQPQKDYLKLVSMGEKTALGDRFGLSFSGPWVWRWKDRIDRKFMSKLKDLPQMALPALPDPRAAGAADLGDKVLCGGCGAKLGQGALMAALCEGPSNLPGDDAALIRIGGAELVFSTDHLREITADPVTMTRIAAQHALGDIWAMGGQPRAVLTSLVLPRMSPRLASRTLDEIMTTARAIMRAAGAEVVGGHTSQGAELTIGFTIAGTCERRAISLAGARPGDALILTKPLGSGVLMAGEMAGLARGEDVAAALQRMVQSQAQASTLLKDAHAMTDVTGFGLLGHLRNICLNSNVGAEITLEAVPLMHGAVELARQGIRSSLYPDNRAPFPDLADSALHDLLIDPQTSGGLLAAVPGDGTEPLAALHGAGYEAARIGIVTEGAGQIRIV</sequence>
<dbReference type="CDD" id="cd02195">
    <property type="entry name" value="SelD"/>
    <property type="match status" value="1"/>
</dbReference>
<dbReference type="AlphaFoldDB" id="A0A0B3RRE8"/>
<evidence type="ECO:0000256" key="4">
    <source>
        <dbReference type="ARBA" id="ARBA00022840"/>
    </source>
</evidence>
<dbReference type="GO" id="GO:0005524">
    <property type="term" value="F:ATP binding"/>
    <property type="evidence" value="ECO:0007669"/>
    <property type="project" value="UniProtKB-KW"/>
</dbReference>
<dbReference type="NCBIfam" id="TIGR03169">
    <property type="entry name" value="Nterm_to_SelD"/>
    <property type="match status" value="1"/>
</dbReference>
<dbReference type="EMBL" id="JSUQ01000026">
    <property type="protein sequence ID" value="KHQ50437.1"/>
    <property type="molecule type" value="Genomic_DNA"/>
</dbReference>
<dbReference type="InterPro" id="IPR016188">
    <property type="entry name" value="PurM-like_N"/>
</dbReference>
<keyword evidence="10" id="KW-1185">Reference proteome</keyword>
<dbReference type="Pfam" id="PF02769">
    <property type="entry name" value="AIRS_C"/>
    <property type="match status" value="1"/>
</dbReference>
<evidence type="ECO:0000259" key="8">
    <source>
        <dbReference type="Pfam" id="PF07992"/>
    </source>
</evidence>
<dbReference type="InterPro" id="IPR036921">
    <property type="entry name" value="PurM-like_N_sf"/>
</dbReference>
<feature type="domain" description="FAD/NAD(P)-binding" evidence="8">
    <location>
        <begin position="11"/>
        <end position="302"/>
    </location>
</feature>
<keyword evidence="2" id="KW-0547">Nucleotide-binding</keyword>
<evidence type="ECO:0000256" key="1">
    <source>
        <dbReference type="ARBA" id="ARBA00022679"/>
    </source>
</evidence>
<dbReference type="SUPFAM" id="SSF55326">
    <property type="entry name" value="PurM N-terminal domain-like"/>
    <property type="match status" value="1"/>
</dbReference>
<feature type="domain" description="PurM-like N-terminal" evidence="6">
    <location>
        <begin position="421"/>
        <end position="529"/>
    </location>
</feature>
<dbReference type="InterPro" id="IPR010918">
    <property type="entry name" value="PurM-like_C_dom"/>
</dbReference>
<dbReference type="PATRIC" id="fig|1515334.3.peg.4973"/>
<protein>
    <submittedName>
        <fullName evidence="9">Segregation protein B</fullName>
    </submittedName>
</protein>
<dbReference type="SUPFAM" id="SSF51905">
    <property type="entry name" value="FAD/NAD(P)-binding domain"/>
    <property type="match status" value="2"/>
</dbReference>
<evidence type="ECO:0000256" key="5">
    <source>
        <dbReference type="ARBA" id="ARBA00023266"/>
    </source>
</evidence>
<name>A0A0B3RRE8_9RHOB</name>
<evidence type="ECO:0000313" key="10">
    <source>
        <dbReference type="Proteomes" id="UP000030960"/>
    </source>
</evidence>
<evidence type="ECO:0000256" key="3">
    <source>
        <dbReference type="ARBA" id="ARBA00022777"/>
    </source>
</evidence>
<evidence type="ECO:0000313" key="9">
    <source>
        <dbReference type="EMBL" id="KHQ50437.1"/>
    </source>
</evidence>
<accession>A0A0B3RRE8</accession>
<dbReference type="Pfam" id="PF00586">
    <property type="entry name" value="AIRS"/>
    <property type="match status" value="1"/>
</dbReference>
<reference evidence="9 10" key="1">
    <citation type="submission" date="2014-10" db="EMBL/GenBank/DDBJ databases">
        <title>Genome sequence of Ponticoccus sp. strain UMTAT08 isolated from clonal culture of toxic dinoflagellate Alexandrium tamiyavanichii.</title>
        <authorList>
            <person name="Gan H.Y."/>
            <person name="Muhd D.-D."/>
            <person name="Mohd Noor M.E."/>
            <person name="Yeong Y.S."/>
            <person name="Usup G."/>
        </authorList>
    </citation>
    <scope>NUCLEOTIDE SEQUENCE [LARGE SCALE GENOMIC DNA]</scope>
    <source>
        <strain evidence="9 10">UMTAT08</strain>
    </source>
</reference>
<dbReference type="OrthoDB" id="9767928at2"/>
<dbReference type="GO" id="GO:0016260">
    <property type="term" value="P:selenocysteine biosynthetic process"/>
    <property type="evidence" value="ECO:0007669"/>
    <property type="project" value="TreeGrafter"/>
</dbReference>
<feature type="domain" description="PurM-like C-terminal" evidence="7">
    <location>
        <begin position="541"/>
        <end position="705"/>
    </location>
</feature>
<dbReference type="PROSITE" id="PS00626">
    <property type="entry name" value="RCC1_2"/>
    <property type="match status" value="1"/>
</dbReference>
<keyword evidence="3" id="KW-0418">Kinase</keyword>
<comment type="caution">
    <text evidence="9">The sequence shown here is derived from an EMBL/GenBank/DDBJ whole genome shotgun (WGS) entry which is preliminary data.</text>
</comment>